<dbReference type="EMBL" id="MHQT01000039">
    <property type="protein sequence ID" value="OHA08547.1"/>
    <property type="molecule type" value="Genomic_DNA"/>
</dbReference>
<keyword evidence="1" id="KW-0238">DNA-binding</keyword>
<dbReference type="Proteomes" id="UP000178977">
    <property type="component" value="Unassembled WGS sequence"/>
</dbReference>
<dbReference type="Gene3D" id="1.10.10.10">
    <property type="entry name" value="Winged helix-like DNA-binding domain superfamily/Winged helix DNA-binding domain"/>
    <property type="match status" value="1"/>
</dbReference>
<dbReference type="InterPro" id="IPR036388">
    <property type="entry name" value="WH-like_DNA-bd_sf"/>
</dbReference>
<reference evidence="2 3" key="1">
    <citation type="journal article" date="2016" name="Nat. Commun.">
        <title>Thousands of microbial genomes shed light on interconnected biogeochemical processes in an aquifer system.</title>
        <authorList>
            <person name="Anantharaman K."/>
            <person name="Brown C.T."/>
            <person name="Hug L.A."/>
            <person name="Sharon I."/>
            <person name="Castelle C.J."/>
            <person name="Probst A.J."/>
            <person name="Thomas B.C."/>
            <person name="Singh A."/>
            <person name="Wilkins M.J."/>
            <person name="Karaoz U."/>
            <person name="Brodie E.L."/>
            <person name="Williams K.H."/>
            <person name="Hubbard S.S."/>
            <person name="Banfield J.F."/>
        </authorList>
    </citation>
    <scope>NUCLEOTIDE SEQUENCE [LARGE SCALE GENOMIC DNA]</scope>
</reference>
<dbReference type="Pfam" id="PF02082">
    <property type="entry name" value="Rrf2"/>
    <property type="match status" value="1"/>
</dbReference>
<comment type="caution">
    <text evidence="2">The sequence shown here is derived from an EMBL/GenBank/DDBJ whole genome shotgun (WGS) entry which is preliminary data.</text>
</comment>
<evidence type="ECO:0000256" key="1">
    <source>
        <dbReference type="ARBA" id="ARBA00023125"/>
    </source>
</evidence>
<organism evidence="2 3">
    <name type="scientific">Candidatus Sungbacteria bacterium RIFCSPLOWO2_01_FULL_60_25</name>
    <dbReference type="NCBI Taxonomy" id="1802281"/>
    <lineage>
        <taxon>Bacteria</taxon>
        <taxon>Candidatus Sungiibacteriota</taxon>
    </lineage>
</organism>
<evidence type="ECO:0000313" key="3">
    <source>
        <dbReference type="Proteomes" id="UP000178977"/>
    </source>
</evidence>
<dbReference type="InterPro" id="IPR000944">
    <property type="entry name" value="Tscrpt_reg_Rrf2"/>
</dbReference>
<dbReference type="GO" id="GO:0003677">
    <property type="term" value="F:DNA binding"/>
    <property type="evidence" value="ECO:0007669"/>
    <property type="project" value="UniProtKB-KW"/>
</dbReference>
<evidence type="ECO:0008006" key="4">
    <source>
        <dbReference type="Google" id="ProtNLM"/>
    </source>
</evidence>
<protein>
    <recommendedName>
        <fullName evidence="4">Rrf2 family transcriptional regulator</fullName>
    </recommendedName>
</protein>
<dbReference type="PROSITE" id="PS51197">
    <property type="entry name" value="HTH_RRF2_2"/>
    <property type="match status" value="1"/>
</dbReference>
<dbReference type="STRING" id="1802281.A3A44_02940"/>
<evidence type="ECO:0000313" key="2">
    <source>
        <dbReference type="EMBL" id="OHA08547.1"/>
    </source>
</evidence>
<dbReference type="PANTHER" id="PTHR33221">
    <property type="entry name" value="WINGED HELIX-TURN-HELIX TRANSCRIPTIONAL REGULATOR, RRF2 FAMILY"/>
    <property type="match status" value="1"/>
</dbReference>
<gene>
    <name evidence="2" type="ORF">A3A44_02940</name>
</gene>
<dbReference type="AlphaFoldDB" id="A0A1G2LA95"/>
<sequence length="95" mass="10620">MRKRFDYALFLLGRLKEQGGAFVDIGKVAGAAGLPKAYLEKVAQELKHAGWLESRKGPHGGYRLANGSESASVEALIRFYDPIREFCPLLRERAR</sequence>
<dbReference type="GO" id="GO:0003700">
    <property type="term" value="F:DNA-binding transcription factor activity"/>
    <property type="evidence" value="ECO:0007669"/>
    <property type="project" value="TreeGrafter"/>
</dbReference>
<dbReference type="PANTHER" id="PTHR33221:SF5">
    <property type="entry name" value="HTH-TYPE TRANSCRIPTIONAL REGULATOR ISCR"/>
    <property type="match status" value="1"/>
</dbReference>
<accession>A0A1G2LA95</accession>
<dbReference type="GO" id="GO:0005829">
    <property type="term" value="C:cytosol"/>
    <property type="evidence" value="ECO:0007669"/>
    <property type="project" value="TreeGrafter"/>
</dbReference>
<dbReference type="SUPFAM" id="SSF46785">
    <property type="entry name" value="Winged helix' DNA-binding domain"/>
    <property type="match status" value="1"/>
</dbReference>
<name>A0A1G2LA95_9BACT</name>
<proteinExistence type="predicted"/>
<dbReference type="InterPro" id="IPR036390">
    <property type="entry name" value="WH_DNA-bd_sf"/>
</dbReference>